<accession>A0A6J8D178</accession>
<sequence length="476" mass="52991">MSNLKYLFVIPVLVALLAYFYPSDYDYEIDMNERLQQILSGLLRAEKKIAQPKAKIAIGFGGCQDMFVDGLALLDALKFEAPENPEHYMSVDTQQELTKMMAYFFQHGAAAERYVGNDTLFNQLTRAAKTIPGYREAIGGNAPAMAQRLAQEGAEVMLAAKLSKDTRKALHSSLHVLGDVLEEDDIHLILEYKTGDKWGKFTSPRANRFIVHSDNSNPLLETVDDLEKEIIKFDPSVLVVGGLQMMDNFPFQNGQMESRLGKLRSLLATLPRKINTHFEMASFSDPVLLKKIISTVVEYSDSLGMNEQELPNLVSILQYGNVSLLSDTHPRVASVLDQMRQVYKLLKDTKEIDGKRKLTRLHVHTLAYQAILTTKGSSWKNTMSATAKASLTAHRHVCGSNYIHTQKSKLLLDDSFSSSISSSSTRIPVHEKRPVSCWDEDDYQICVAPVLVCTQVKQTAGGGDNISSAGLLVQVN</sequence>
<evidence type="ECO:0000256" key="3">
    <source>
        <dbReference type="ARBA" id="ARBA00022723"/>
    </source>
</evidence>
<evidence type="ECO:0000256" key="6">
    <source>
        <dbReference type="ARBA" id="ARBA00023152"/>
    </source>
</evidence>
<keyword evidence="4" id="KW-0418">Kinase</keyword>
<dbReference type="GO" id="GO:0046872">
    <property type="term" value="F:metal ion binding"/>
    <property type="evidence" value="ECO:0007669"/>
    <property type="project" value="UniProtKB-KW"/>
</dbReference>
<dbReference type="EMBL" id="CACVKT020006484">
    <property type="protein sequence ID" value="CAC5401845.1"/>
    <property type="molecule type" value="Genomic_DNA"/>
</dbReference>
<dbReference type="GO" id="GO:0043843">
    <property type="term" value="F:ADP-specific glucokinase activity"/>
    <property type="evidence" value="ECO:0007669"/>
    <property type="project" value="UniProtKB-EC"/>
</dbReference>
<keyword evidence="6" id="KW-0324">Glycolysis</keyword>
<dbReference type="SUPFAM" id="SSF53613">
    <property type="entry name" value="Ribokinase-like"/>
    <property type="match status" value="1"/>
</dbReference>
<evidence type="ECO:0000256" key="2">
    <source>
        <dbReference type="ARBA" id="ARBA00022679"/>
    </source>
</evidence>
<dbReference type="GO" id="GO:0006096">
    <property type="term" value="P:glycolytic process"/>
    <property type="evidence" value="ECO:0007669"/>
    <property type="project" value="UniProtKB-KW"/>
</dbReference>
<keyword evidence="1" id="KW-0963">Cytoplasm</keyword>
<feature type="signal peptide" evidence="7">
    <location>
        <begin position="1"/>
        <end position="25"/>
    </location>
</feature>
<dbReference type="GO" id="GO:0006006">
    <property type="term" value="P:glucose metabolic process"/>
    <property type="evidence" value="ECO:0007669"/>
    <property type="project" value="TreeGrafter"/>
</dbReference>
<keyword evidence="2 8" id="KW-0808">Transferase</keyword>
<dbReference type="Proteomes" id="UP000507470">
    <property type="component" value="Unassembled WGS sequence"/>
</dbReference>
<dbReference type="EC" id="2.7.1.147" evidence="8"/>
<evidence type="ECO:0000256" key="5">
    <source>
        <dbReference type="ARBA" id="ARBA00022842"/>
    </source>
</evidence>
<protein>
    <submittedName>
        <fullName evidence="8">ADPGK</fullName>
        <ecNumber evidence="8">2.7.1.147</ecNumber>
    </submittedName>
</protein>
<proteinExistence type="predicted"/>
<dbReference type="Gene3D" id="3.40.1190.20">
    <property type="match status" value="1"/>
</dbReference>
<reference evidence="8 9" key="1">
    <citation type="submission" date="2020-06" db="EMBL/GenBank/DDBJ databases">
        <authorList>
            <person name="Li R."/>
            <person name="Bekaert M."/>
        </authorList>
    </citation>
    <scope>NUCLEOTIDE SEQUENCE [LARGE SCALE GENOMIC DNA]</scope>
    <source>
        <strain evidence="9">wild</strain>
    </source>
</reference>
<organism evidence="8 9">
    <name type="scientific">Mytilus coruscus</name>
    <name type="common">Sea mussel</name>
    <dbReference type="NCBI Taxonomy" id="42192"/>
    <lineage>
        <taxon>Eukaryota</taxon>
        <taxon>Metazoa</taxon>
        <taxon>Spiralia</taxon>
        <taxon>Lophotrochozoa</taxon>
        <taxon>Mollusca</taxon>
        <taxon>Bivalvia</taxon>
        <taxon>Autobranchia</taxon>
        <taxon>Pteriomorphia</taxon>
        <taxon>Mytilida</taxon>
        <taxon>Mytiloidea</taxon>
        <taxon>Mytilidae</taxon>
        <taxon>Mytilinae</taxon>
        <taxon>Mytilus</taxon>
    </lineage>
</organism>
<dbReference type="OrthoDB" id="5847021at2759"/>
<evidence type="ECO:0000313" key="9">
    <source>
        <dbReference type="Proteomes" id="UP000507470"/>
    </source>
</evidence>
<dbReference type="PROSITE" id="PS51255">
    <property type="entry name" value="ADPK"/>
    <property type="match status" value="1"/>
</dbReference>
<dbReference type="InterPro" id="IPR029056">
    <property type="entry name" value="Ribokinase-like"/>
</dbReference>
<keyword evidence="5" id="KW-0460">Magnesium</keyword>
<evidence type="ECO:0000256" key="7">
    <source>
        <dbReference type="SAM" id="SignalP"/>
    </source>
</evidence>
<dbReference type="PANTHER" id="PTHR21208">
    <property type="entry name" value="ADP-DEPENDENT GLUCOKINASE"/>
    <property type="match status" value="1"/>
</dbReference>
<dbReference type="GO" id="GO:0005783">
    <property type="term" value="C:endoplasmic reticulum"/>
    <property type="evidence" value="ECO:0007669"/>
    <property type="project" value="TreeGrafter"/>
</dbReference>
<evidence type="ECO:0000256" key="1">
    <source>
        <dbReference type="ARBA" id="ARBA00022490"/>
    </source>
</evidence>
<keyword evidence="3" id="KW-0479">Metal-binding</keyword>
<evidence type="ECO:0000256" key="4">
    <source>
        <dbReference type="ARBA" id="ARBA00022777"/>
    </source>
</evidence>
<dbReference type="InterPro" id="IPR007666">
    <property type="entry name" value="ADP_PFK/GK"/>
</dbReference>
<gene>
    <name evidence="8" type="ORF">MCOR_35886</name>
</gene>
<keyword evidence="7" id="KW-0732">Signal</keyword>
<dbReference type="PANTHER" id="PTHR21208:SF1">
    <property type="entry name" value="ADP-DEPENDENT GLUCOKINASE"/>
    <property type="match status" value="1"/>
</dbReference>
<dbReference type="Pfam" id="PF04587">
    <property type="entry name" value="ADP_PFK_GK"/>
    <property type="match status" value="1"/>
</dbReference>
<feature type="chain" id="PRO_5026690702" evidence="7">
    <location>
        <begin position="26"/>
        <end position="476"/>
    </location>
</feature>
<keyword evidence="9" id="KW-1185">Reference proteome</keyword>
<name>A0A6J8D178_MYTCO</name>
<dbReference type="AlphaFoldDB" id="A0A6J8D178"/>
<evidence type="ECO:0000313" key="8">
    <source>
        <dbReference type="EMBL" id="CAC5401845.1"/>
    </source>
</evidence>